<sequence>MIGRVCHDLGLLLIYSFFVNFNGSTTHRHTHEVKIWSLTLGFSGLKIMLQKRTKGITAMAQTKELNNEILGRTINEDLLLAGIVYVDNHVPQ</sequence>
<organism evidence="1">
    <name type="scientific">Tanacetum cinerariifolium</name>
    <name type="common">Dalmatian daisy</name>
    <name type="synonym">Chrysanthemum cinerariifolium</name>
    <dbReference type="NCBI Taxonomy" id="118510"/>
    <lineage>
        <taxon>Eukaryota</taxon>
        <taxon>Viridiplantae</taxon>
        <taxon>Streptophyta</taxon>
        <taxon>Embryophyta</taxon>
        <taxon>Tracheophyta</taxon>
        <taxon>Spermatophyta</taxon>
        <taxon>Magnoliopsida</taxon>
        <taxon>eudicotyledons</taxon>
        <taxon>Gunneridae</taxon>
        <taxon>Pentapetalae</taxon>
        <taxon>asterids</taxon>
        <taxon>campanulids</taxon>
        <taxon>Asterales</taxon>
        <taxon>Asteraceae</taxon>
        <taxon>Asteroideae</taxon>
        <taxon>Anthemideae</taxon>
        <taxon>Anthemidinae</taxon>
        <taxon>Tanacetum</taxon>
    </lineage>
</organism>
<protein>
    <submittedName>
        <fullName evidence="1">Uncharacterized protein</fullName>
    </submittedName>
</protein>
<gene>
    <name evidence="1" type="ORF">Tci_055676</name>
</gene>
<comment type="caution">
    <text evidence="1">The sequence shown here is derived from an EMBL/GenBank/DDBJ whole genome shotgun (WGS) entry which is preliminary data.</text>
</comment>
<dbReference type="AlphaFoldDB" id="A0A6L2NBY2"/>
<reference evidence="1" key="1">
    <citation type="journal article" date="2019" name="Sci. Rep.">
        <title>Draft genome of Tanacetum cinerariifolium, the natural source of mosquito coil.</title>
        <authorList>
            <person name="Yamashiro T."/>
            <person name="Shiraishi A."/>
            <person name="Satake H."/>
            <person name="Nakayama K."/>
        </authorList>
    </citation>
    <scope>NUCLEOTIDE SEQUENCE</scope>
</reference>
<dbReference type="EMBL" id="BKCJ010008734">
    <property type="protein sequence ID" value="GEU83698.1"/>
    <property type="molecule type" value="Genomic_DNA"/>
</dbReference>
<evidence type="ECO:0000313" key="1">
    <source>
        <dbReference type="EMBL" id="GEU83698.1"/>
    </source>
</evidence>
<name>A0A6L2NBY2_TANCI</name>
<accession>A0A6L2NBY2</accession>
<proteinExistence type="predicted"/>